<gene>
    <name evidence="2" type="ORF">PDM29_09620</name>
</gene>
<evidence type="ECO:0000313" key="3">
    <source>
        <dbReference type="Proteomes" id="UP001302072"/>
    </source>
</evidence>
<proteinExistence type="predicted"/>
<dbReference type="EMBL" id="CP115541">
    <property type="protein sequence ID" value="WNH54511.1"/>
    <property type="molecule type" value="Genomic_DNA"/>
</dbReference>
<feature type="compositionally biased region" description="Low complexity" evidence="1">
    <location>
        <begin position="23"/>
        <end position="39"/>
    </location>
</feature>
<accession>A0ABY9YV93</accession>
<organism evidence="2 3">
    <name type="scientific">Stenotrophomonas oahuensis</name>
    <dbReference type="NCBI Taxonomy" id="3003271"/>
    <lineage>
        <taxon>Bacteria</taxon>
        <taxon>Pseudomonadati</taxon>
        <taxon>Pseudomonadota</taxon>
        <taxon>Gammaproteobacteria</taxon>
        <taxon>Lysobacterales</taxon>
        <taxon>Lysobacteraceae</taxon>
        <taxon>Stenotrophomonas</taxon>
    </lineage>
</organism>
<dbReference type="Proteomes" id="UP001302072">
    <property type="component" value="Chromosome"/>
</dbReference>
<evidence type="ECO:0000313" key="2">
    <source>
        <dbReference type="EMBL" id="WNH54511.1"/>
    </source>
</evidence>
<reference evidence="2 3" key="1">
    <citation type="submission" date="2022-12" db="EMBL/GenBank/DDBJ databases">
        <title>Two new species, Stenotrophomonas aracearum and Stenotrophomonas oahuensis, isolated from Anthurium (Araceae family) in Hawaii.</title>
        <authorList>
            <person name="Chunag S.C."/>
            <person name="Dobhal S."/>
            <person name="Alvarez A."/>
            <person name="Arif M."/>
        </authorList>
    </citation>
    <scope>NUCLEOTIDE SEQUENCE [LARGE SCALE GENOMIC DNA]</scope>
    <source>
        <strain evidence="2 3">A5586</strain>
    </source>
</reference>
<sequence>MQKIWPETPNPERDSVAIEPDSETPTAPPQAAASAGGSEPPNPPPANDDEHDDYVPFFLTRGRWLRHIGLGKGTTLRFEWTGEQLIITPRYPPGFRTLHMPTTLEREVHYSQVQAYAHHPAPKGFTP</sequence>
<protein>
    <submittedName>
        <fullName evidence="2">Uncharacterized protein</fullName>
    </submittedName>
</protein>
<dbReference type="RefSeq" id="WP_311193602.1">
    <property type="nucleotide sequence ID" value="NZ_CP115541.1"/>
</dbReference>
<evidence type="ECO:0000256" key="1">
    <source>
        <dbReference type="SAM" id="MobiDB-lite"/>
    </source>
</evidence>
<keyword evidence="3" id="KW-1185">Reference proteome</keyword>
<feature type="region of interest" description="Disordered" evidence="1">
    <location>
        <begin position="1"/>
        <end position="54"/>
    </location>
</feature>
<name>A0ABY9YV93_9GAMM</name>